<evidence type="ECO:0000313" key="11">
    <source>
        <dbReference type="EMBL" id="MDM8195521.1"/>
    </source>
</evidence>
<name>A0ABT7UHA0_9FIRM</name>
<evidence type="ECO:0000256" key="7">
    <source>
        <dbReference type="ARBA" id="ARBA00023136"/>
    </source>
</evidence>
<keyword evidence="3 8" id="KW-1003">Cell membrane</keyword>
<feature type="transmembrane region" description="Helical" evidence="9">
    <location>
        <begin position="389"/>
        <end position="412"/>
    </location>
</feature>
<feature type="transmembrane region" description="Helical" evidence="9">
    <location>
        <begin position="180"/>
        <end position="203"/>
    </location>
</feature>
<feature type="transmembrane region" description="Helical" evidence="9">
    <location>
        <begin position="242"/>
        <end position="262"/>
    </location>
</feature>
<feature type="transmembrane region" description="Helical" evidence="9">
    <location>
        <begin position="65"/>
        <end position="89"/>
    </location>
</feature>
<evidence type="ECO:0000259" key="10">
    <source>
        <dbReference type="PROSITE" id="PS51105"/>
    </source>
</evidence>
<proteinExistence type="predicted"/>
<sequence>MEKLTNFIEEKVAPPLIKFSNLRYVQIMQRTFISFTALLIIGSIFLLLASLPFDPWQNLIGDFSAKFAAASGVGTGFIALFVVVAAAYATIEYYNKKKGEGLDFVAPIILAVSSFFILIPAQTVSTIVEGSDTAGTFTGVPTDFLGAKGVFVGLIVGIVTIEIYRFFINKKWTIKMPEGVPPMVASAFIALIPSTFAIIFWWLIAVVLSIDLPNIIMGIFTPLVSASDTPATVFVTSFLNRALWAVGIHGGNVVGSIANPIWTQMTAANQIAMEAGKNLPYVFTSVFYDNYIWTGLAPLATVMIFSKSKRIKALGVLALPAALFNIGEPLIFGLPIMMNPLMMIPFVLGYMVVAVVAVVLTMTGIIPVPVLSAPWILPAPIKTFMATSGSIPAVIFVLITWVILGLVFYPFVKAMEKNDLKEEKAALEEGK</sequence>
<dbReference type="Pfam" id="PF02378">
    <property type="entry name" value="PTS_EIIC"/>
    <property type="match status" value="1"/>
</dbReference>
<dbReference type="PROSITE" id="PS51105">
    <property type="entry name" value="PTS_EIIC_TYPE_3"/>
    <property type="match status" value="1"/>
</dbReference>
<dbReference type="EMBL" id="JAUDCK010000010">
    <property type="protein sequence ID" value="MDM8195521.1"/>
    <property type="molecule type" value="Genomic_DNA"/>
</dbReference>
<evidence type="ECO:0000256" key="1">
    <source>
        <dbReference type="ARBA" id="ARBA00004651"/>
    </source>
</evidence>
<evidence type="ECO:0000256" key="8">
    <source>
        <dbReference type="PIRNR" id="PIRNR006351"/>
    </source>
</evidence>
<feature type="transmembrane region" description="Helical" evidence="9">
    <location>
        <begin position="101"/>
        <end position="124"/>
    </location>
</feature>
<dbReference type="InterPro" id="IPR051088">
    <property type="entry name" value="PTS_Sugar-EIIC/EIIB"/>
</dbReference>
<keyword evidence="4 8" id="KW-0762">Sugar transport</keyword>
<protein>
    <recommendedName>
        <fullName evidence="8">Permease IIC component</fullName>
    </recommendedName>
</protein>
<dbReference type="NCBIfam" id="TIGR00410">
    <property type="entry name" value="lacE"/>
    <property type="match status" value="1"/>
</dbReference>
<organism evidence="11 12">
    <name type="scientific">Massilimicrobiota timonensis</name>
    <dbReference type="NCBI Taxonomy" id="1776392"/>
    <lineage>
        <taxon>Bacteria</taxon>
        <taxon>Bacillati</taxon>
        <taxon>Bacillota</taxon>
        <taxon>Erysipelotrichia</taxon>
        <taxon>Erysipelotrichales</taxon>
        <taxon>Erysipelotrichaceae</taxon>
        <taxon>Massilimicrobiota</taxon>
    </lineage>
</organism>
<feature type="transmembrane region" description="Helical" evidence="9">
    <location>
        <begin position="317"/>
        <end position="338"/>
    </location>
</feature>
<evidence type="ECO:0000256" key="9">
    <source>
        <dbReference type="SAM" id="Phobius"/>
    </source>
</evidence>
<keyword evidence="5 9" id="KW-0812">Transmembrane</keyword>
<dbReference type="PANTHER" id="PTHR33989:SF4">
    <property type="entry name" value="PTS SYSTEM N,N'-DIACETYLCHITOBIOSE-SPECIFIC EIIC COMPONENT"/>
    <property type="match status" value="1"/>
</dbReference>
<gene>
    <name evidence="11" type="ORF">QUV98_04200</name>
</gene>
<evidence type="ECO:0000256" key="6">
    <source>
        <dbReference type="ARBA" id="ARBA00022989"/>
    </source>
</evidence>
<dbReference type="PANTHER" id="PTHR33989">
    <property type="match status" value="1"/>
</dbReference>
<evidence type="ECO:0000313" key="12">
    <source>
        <dbReference type="Proteomes" id="UP001529275"/>
    </source>
</evidence>
<feature type="transmembrane region" description="Helical" evidence="9">
    <location>
        <begin position="32"/>
        <end position="53"/>
    </location>
</feature>
<evidence type="ECO:0000256" key="3">
    <source>
        <dbReference type="ARBA" id="ARBA00022475"/>
    </source>
</evidence>
<evidence type="ECO:0000256" key="2">
    <source>
        <dbReference type="ARBA" id="ARBA00022448"/>
    </source>
</evidence>
<feature type="transmembrane region" description="Helical" evidence="9">
    <location>
        <begin position="350"/>
        <end position="377"/>
    </location>
</feature>
<feature type="transmembrane region" description="Helical" evidence="9">
    <location>
        <begin position="282"/>
        <end position="305"/>
    </location>
</feature>
<dbReference type="InterPro" id="IPR004501">
    <property type="entry name" value="PTS_EIIC_3"/>
</dbReference>
<evidence type="ECO:0000256" key="5">
    <source>
        <dbReference type="ARBA" id="ARBA00022692"/>
    </source>
</evidence>
<feature type="transmembrane region" description="Helical" evidence="9">
    <location>
        <begin position="144"/>
        <end position="168"/>
    </location>
</feature>
<dbReference type="PIRSF" id="PIRSF006351">
    <property type="entry name" value="PTS_EIIC-Cellobiose"/>
    <property type="match status" value="1"/>
</dbReference>
<dbReference type="InterPro" id="IPR004796">
    <property type="entry name" value="PTS_IIC_cello"/>
</dbReference>
<keyword evidence="2 8" id="KW-0813">Transport</keyword>
<dbReference type="Proteomes" id="UP001529275">
    <property type="component" value="Unassembled WGS sequence"/>
</dbReference>
<keyword evidence="12" id="KW-1185">Reference proteome</keyword>
<comment type="function">
    <text evidence="8">The phosphoenolpyruvate-dependent sugar phosphotransferase system (PTS), a major carbohydrate active -transport system, catalyzes the phosphorylation of incoming sugar substrates concomitant with their translocation across the cell membrane.</text>
</comment>
<reference evidence="12" key="1">
    <citation type="submission" date="2023-06" db="EMBL/GenBank/DDBJ databases">
        <title>Identification and characterization of horizontal gene transfer across gut microbiota members of farm animals based on homology search.</title>
        <authorList>
            <person name="Zeman M."/>
            <person name="Kubasova T."/>
            <person name="Jahodarova E."/>
            <person name="Nykrynova M."/>
            <person name="Rychlik I."/>
        </authorList>
    </citation>
    <scope>NUCLEOTIDE SEQUENCE [LARGE SCALE GENOMIC DNA]</scope>
    <source>
        <strain evidence="12">ET341</strain>
    </source>
</reference>
<accession>A0ABT7UHA0</accession>
<dbReference type="RefSeq" id="WP_087296682.1">
    <property type="nucleotide sequence ID" value="NZ_JAUDCK010000010.1"/>
</dbReference>
<feature type="domain" description="PTS EIIC type-3" evidence="10">
    <location>
        <begin position="8"/>
        <end position="411"/>
    </location>
</feature>
<keyword evidence="7 8" id="KW-0472">Membrane</keyword>
<dbReference type="InterPro" id="IPR003352">
    <property type="entry name" value="PTS_EIIC"/>
</dbReference>
<comment type="caution">
    <text evidence="11">The sequence shown here is derived from an EMBL/GenBank/DDBJ whole genome shotgun (WGS) entry which is preliminary data.</text>
</comment>
<evidence type="ECO:0000256" key="4">
    <source>
        <dbReference type="ARBA" id="ARBA00022597"/>
    </source>
</evidence>
<comment type="subcellular location">
    <subcellularLocation>
        <location evidence="1">Cell membrane</location>
        <topology evidence="1">Multi-pass membrane protein</topology>
    </subcellularLocation>
</comment>
<keyword evidence="6 9" id="KW-1133">Transmembrane helix</keyword>